<protein>
    <submittedName>
        <fullName evidence="14">TonB-dependent receptor</fullName>
    </submittedName>
</protein>
<dbReference type="NCBIfam" id="TIGR01782">
    <property type="entry name" value="TonB-Xanth-Caul"/>
    <property type="match status" value="1"/>
</dbReference>
<dbReference type="RefSeq" id="WP_184506553.1">
    <property type="nucleotide sequence ID" value="NZ_JACHBT010000014.1"/>
</dbReference>
<evidence type="ECO:0000256" key="8">
    <source>
        <dbReference type="PROSITE-ProRule" id="PRU01360"/>
    </source>
</evidence>
<dbReference type="InterPro" id="IPR010104">
    <property type="entry name" value="TonB_rcpt_bac"/>
</dbReference>
<evidence type="ECO:0000256" key="10">
    <source>
        <dbReference type="SAM" id="MobiDB-lite"/>
    </source>
</evidence>
<feature type="region of interest" description="Disordered" evidence="10">
    <location>
        <begin position="30"/>
        <end position="60"/>
    </location>
</feature>
<evidence type="ECO:0000256" key="3">
    <source>
        <dbReference type="ARBA" id="ARBA00022452"/>
    </source>
</evidence>
<evidence type="ECO:0000313" key="15">
    <source>
        <dbReference type="Proteomes" id="UP000522313"/>
    </source>
</evidence>
<evidence type="ECO:0000256" key="11">
    <source>
        <dbReference type="SAM" id="SignalP"/>
    </source>
</evidence>
<dbReference type="Gene3D" id="2.170.130.10">
    <property type="entry name" value="TonB-dependent receptor, plug domain"/>
    <property type="match status" value="1"/>
</dbReference>
<comment type="similarity">
    <text evidence="8 9">Belongs to the TonB-dependent receptor family.</text>
</comment>
<evidence type="ECO:0000259" key="12">
    <source>
        <dbReference type="Pfam" id="PF00593"/>
    </source>
</evidence>
<keyword evidence="7 8" id="KW-0998">Cell outer membrane</keyword>
<sequence>MAALRFRHATCASALGLVLTALSPAGAQQAADPLAGVPPTETPQPGQTGSRPDQAATDQGADVGAAEDIVITGVRASLSSAQSIKRNAKQIVDSVVAEDIGKLPDNNVVEALQRVPGIQVSPRARGESATVLIRGLPDVVTVVNGRNIFSTTGRSLSLADVPADLVAGVDVYKSRAADQIEGGIAGLINVRTRRPFDFKGAEVAVAARQVYSEQPDTIDPYASLLLSNRWSTGIGDLGALVSVSFHQTRYRDETIYGGGFFGYNLDNTRAPYTPGFPLDPRGTSASEPRVFRTDVIGAIDRIGKRERPAVNGSLQWRPDPRLTITADGLFYGFRDRGNSNQNFTSLEGRLAAPLTFKGDTKLVDRISTLGSRVAVFGAVNDNVADRYQGALSAEWLANGWRVYTEGSYTRSVATDRVASVDVDFIARQTNGFFNFEGSGTPRFELPFDDIADPSRYFLSRLNTQRTEGKGEELTFRSDIAYTEPLGVFTELAAGARINRRNAGSQAFNQILNCSATGALRCYTARAIDVPGLMTTTPGDFYEGVRPFVRQWASPSTQGVLDNVGLLRQRFGAAPGDPGFQQTLGFDIVEKSYAGYVQASFEVGRLDGQMGVRVVKNDITSNASRAVRGVVTPITISSDGVDVLPSITARYKLRDNLFLRASASSTITRPSFAQLNPALTLTPPVPGQQPFGRGTSGNAELKPVRSTNFDLAAEWYIDRSSSITATVFRRSVTGFIQSVTSNVQIDYLGADNGTYQVVSPQNSGSGKLTGIEGGFTYFPRFLDGFGVSANGTYIDGVNRAFSPLPGRTGFLEIPFENVSKFSATATLIYEKNGLSTRASYVWRDAYNAGLHFTGVNPNGITNGAINNLDVSIAYDLNPKFTVVFDATNILRDLYQTSFTDPALYPRDTVLYSRMFAVGIRARL</sequence>
<evidence type="ECO:0000256" key="7">
    <source>
        <dbReference type="ARBA" id="ARBA00023237"/>
    </source>
</evidence>
<keyword evidence="5 9" id="KW-0798">TonB box</keyword>
<comment type="caution">
    <text evidence="14">The sequence shown here is derived from an EMBL/GenBank/DDBJ whole genome shotgun (WGS) entry which is preliminary data.</text>
</comment>
<dbReference type="InterPro" id="IPR012910">
    <property type="entry name" value="Plug_dom"/>
</dbReference>
<dbReference type="InterPro" id="IPR036942">
    <property type="entry name" value="Beta-barrel_TonB_sf"/>
</dbReference>
<evidence type="ECO:0000313" key="14">
    <source>
        <dbReference type="EMBL" id="MBB6505655.1"/>
    </source>
</evidence>
<keyword evidence="14" id="KW-0675">Receptor</keyword>
<evidence type="ECO:0000256" key="1">
    <source>
        <dbReference type="ARBA" id="ARBA00004571"/>
    </source>
</evidence>
<feature type="domain" description="TonB-dependent receptor-like beta-barrel" evidence="12">
    <location>
        <begin position="427"/>
        <end position="888"/>
    </location>
</feature>
<gene>
    <name evidence="14" type="ORF">F4693_002650</name>
</gene>
<feature type="signal peptide" evidence="11">
    <location>
        <begin position="1"/>
        <end position="27"/>
    </location>
</feature>
<evidence type="ECO:0000256" key="9">
    <source>
        <dbReference type="RuleBase" id="RU003357"/>
    </source>
</evidence>
<evidence type="ECO:0000256" key="6">
    <source>
        <dbReference type="ARBA" id="ARBA00023136"/>
    </source>
</evidence>
<proteinExistence type="inferred from homology"/>
<evidence type="ECO:0000259" key="13">
    <source>
        <dbReference type="Pfam" id="PF07715"/>
    </source>
</evidence>
<feature type="chain" id="PRO_5031346545" evidence="11">
    <location>
        <begin position="28"/>
        <end position="922"/>
    </location>
</feature>
<keyword evidence="3 8" id="KW-1134">Transmembrane beta strand</keyword>
<dbReference type="Pfam" id="PF07715">
    <property type="entry name" value="Plug"/>
    <property type="match status" value="1"/>
</dbReference>
<dbReference type="EMBL" id="JACHBT010000014">
    <property type="protein sequence ID" value="MBB6505655.1"/>
    <property type="molecule type" value="Genomic_DNA"/>
</dbReference>
<name>A0A7X0MQ19_9SPHN</name>
<comment type="subcellular location">
    <subcellularLocation>
        <location evidence="1 8">Cell outer membrane</location>
        <topology evidence="1 8">Multi-pass membrane protein</topology>
    </subcellularLocation>
</comment>
<dbReference type="Pfam" id="PF00593">
    <property type="entry name" value="TonB_dep_Rec_b-barrel"/>
    <property type="match status" value="1"/>
</dbReference>
<accession>A0A7X0MQ19</accession>
<dbReference type="SUPFAM" id="SSF56935">
    <property type="entry name" value="Porins"/>
    <property type="match status" value="1"/>
</dbReference>
<dbReference type="InterPro" id="IPR037066">
    <property type="entry name" value="Plug_dom_sf"/>
</dbReference>
<dbReference type="Gene3D" id="2.40.170.20">
    <property type="entry name" value="TonB-dependent receptor, beta-barrel domain"/>
    <property type="match status" value="1"/>
</dbReference>
<reference evidence="14 15" key="2">
    <citation type="submission" date="2020-08" db="EMBL/GenBank/DDBJ databases">
        <authorList>
            <person name="Partida-Martinez L."/>
            <person name="Huntemann M."/>
            <person name="Clum A."/>
            <person name="Wang J."/>
            <person name="Palaniappan K."/>
            <person name="Ritter S."/>
            <person name="Chen I.-M."/>
            <person name="Stamatis D."/>
            <person name="Reddy T."/>
            <person name="O'Malley R."/>
            <person name="Daum C."/>
            <person name="Shapiro N."/>
            <person name="Ivanova N."/>
            <person name="Kyrpides N."/>
            <person name="Woyke T."/>
        </authorList>
    </citation>
    <scope>NUCLEOTIDE SEQUENCE [LARGE SCALE GENOMIC DNA]</scope>
    <source>
        <strain evidence="14 15">AS3.13</strain>
    </source>
</reference>
<dbReference type="PANTHER" id="PTHR40980:SF3">
    <property type="entry name" value="TONB-DEPENDENT RECEPTOR-LIKE BETA-BARREL DOMAIN-CONTAINING PROTEIN"/>
    <property type="match status" value="1"/>
</dbReference>
<dbReference type="CDD" id="cd01347">
    <property type="entry name" value="ligand_gated_channel"/>
    <property type="match status" value="1"/>
</dbReference>
<keyword evidence="2 8" id="KW-0813">Transport</keyword>
<dbReference type="InterPro" id="IPR000531">
    <property type="entry name" value="Beta-barrel_TonB"/>
</dbReference>
<dbReference type="PANTHER" id="PTHR40980">
    <property type="entry name" value="PLUG DOMAIN-CONTAINING PROTEIN"/>
    <property type="match status" value="1"/>
</dbReference>
<dbReference type="InterPro" id="IPR039426">
    <property type="entry name" value="TonB-dep_rcpt-like"/>
</dbReference>
<dbReference type="GO" id="GO:0009279">
    <property type="term" value="C:cell outer membrane"/>
    <property type="evidence" value="ECO:0007669"/>
    <property type="project" value="UniProtKB-SubCell"/>
</dbReference>
<dbReference type="Proteomes" id="UP000522313">
    <property type="component" value="Unassembled WGS sequence"/>
</dbReference>
<dbReference type="AlphaFoldDB" id="A0A7X0MQ19"/>
<keyword evidence="4 8" id="KW-0812">Transmembrane</keyword>
<feature type="domain" description="TonB-dependent receptor plug" evidence="13">
    <location>
        <begin position="85"/>
        <end position="186"/>
    </location>
</feature>
<evidence type="ECO:0000256" key="4">
    <source>
        <dbReference type="ARBA" id="ARBA00022692"/>
    </source>
</evidence>
<keyword evidence="11" id="KW-0732">Signal</keyword>
<keyword evidence="6 8" id="KW-0472">Membrane</keyword>
<evidence type="ECO:0000256" key="5">
    <source>
        <dbReference type="ARBA" id="ARBA00023077"/>
    </source>
</evidence>
<reference evidence="14 15" key="1">
    <citation type="submission" date="2020-08" db="EMBL/GenBank/DDBJ databases">
        <title>The Agave Microbiome: Exploring the role of microbial communities in plant adaptations to desert environments.</title>
        <authorList>
            <person name="Partida-Martinez L.P."/>
        </authorList>
    </citation>
    <scope>NUCLEOTIDE SEQUENCE [LARGE SCALE GENOMIC DNA]</scope>
    <source>
        <strain evidence="14 15">AS3.13</strain>
    </source>
</reference>
<dbReference type="PROSITE" id="PS52016">
    <property type="entry name" value="TONB_DEPENDENT_REC_3"/>
    <property type="match status" value="1"/>
</dbReference>
<evidence type="ECO:0000256" key="2">
    <source>
        <dbReference type="ARBA" id="ARBA00022448"/>
    </source>
</evidence>
<organism evidence="14 15">
    <name type="scientific">Sphingomonas endophytica</name>
    <dbReference type="NCBI Taxonomy" id="869719"/>
    <lineage>
        <taxon>Bacteria</taxon>
        <taxon>Pseudomonadati</taxon>
        <taxon>Pseudomonadota</taxon>
        <taxon>Alphaproteobacteria</taxon>
        <taxon>Sphingomonadales</taxon>
        <taxon>Sphingomonadaceae</taxon>
        <taxon>Sphingomonas</taxon>
    </lineage>
</organism>